<evidence type="ECO:0000256" key="1">
    <source>
        <dbReference type="SAM" id="Phobius"/>
    </source>
</evidence>
<dbReference type="AlphaFoldDB" id="A0A813IB16"/>
<feature type="transmembrane region" description="Helical" evidence="1">
    <location>
        <begin position="156"/>
        <end position="182"/>
    </location>
</feature>
<keyword evidence="1" id="KW-1133">Transmembrane helix</keyword>
<keyword evidence="1" id="KW-0472">Membrane</keyword>
<reference evidence="2" key="1">
    <citation type="submission" date="2021-02" db="EMBL/GenBank/DDBJ databases">
        <authorList>
            <person name="Dougan E. K."/>
            <person name="Rhodes N."/>
            <person name="Thang M."/>
            <person name="Chan C."/>
        </authorList>
    </citation>
    <scope>NUCLEOTIDE SEQUENCE</scope>
</reference>
<organism evidence="2 3">
    <name type="scientific">Polarella glacialis</name>
    <name type="common">Dinoflagellate</name>
    <dbReference type="NCBI Taxonomy" id="89957"/>
    <lineage>
        <taxon>Eukaryota</taxon>
        <taxon>Sar</taxon>
        <taxon>Alveolata</taxon>
        <taxon>Dinophyceae</taxon>
        <taxon>Suessiales</taxon>
        <taxon>Suessiaceae</taxon>
        <taxon>Polarella</taxon>
    </lineage>
</organism>
<evidence type="ECO:0000313" key="3">
    <source>
        <dbReference type="Proteomes" id="UP000626109"/>
    </source>
</evidence>
<gene>
    <name evidence="2" type="ORF">PGLA2088_LOCUS6128</name>
</gene>
<dbReference type="Proteomes" id="UP000626109">
    <property type="component" value="Unassembled WGS sequence"/>
</dbReference>
<keyword evidence="1" id="KW-0812">Transmembrane</keyword>
<feature type="transmembrane region" description="Helical" evidence="1">
    <location>
        <begin position="65"/>
        <end position="85"/>
    </location>
</feature>
<proteinExistence type="predicted"/>
<name>A0A813IB16_POLGL</name>
<comment type="caution">
    <text evidence="2">The sequence shown here is derived from an EMBL/GenBank/DDBJ whole genome shotgun (WGS) entry which is preliminary data.</text>
</comment>
<feature type="transmembrane region" description="Helical" evidence="1">
    <location>
        <begin position="91"/>
        <end position="108"/>
    </location>
</feature>
<feature type="transmembrane region" description="Helical" evidence="1">
    <location>
        <begin position="129"/>
        <end position="150"/>
    </location>
</feature>
<evidence type="ECO:0000313" key="2">
    <source>
        <dbReference type="EMBL" id="CAE8647947.1"/>
    </source>
</evidence>
<accession>A0A813IB16</accession>
<sequence length="248" mass="28552">MKVKFYLVQDVKFLCSPNPTCEVQWILSCVLSRPNLACGHDMSLCDDAGDVSSFVQWFGCSQCYCLFYCCRFCSYLLLFCLFYFYLFYLQLFAFVLFILFLFLALNASKVVRVTWVRPAEGPRGADESWFCLSCFLYFVVVGFIVVLFLFNILWLLVLLLLLFWLLLFCCCCFVPFFVLCVVPLSKLLFLFYISLCPSEAVARSGRGDFSLVASERIGPGEDKCLQCCLLVAKNIFVQQAKTTLQIYF</sequence>
<dbReference type="EMBL" id="CAJNNW010006005">
    <property type="protein sequence ID" value="CAE8647947.1"/>
    <property type="molecule type" value="Genomic_DNA"/>
</dbReference>
<protein>
    <submittedName>
        <fullName evidence="2">Uncharacterized protein</fullName>
    </submittedName>
</protein>